<proteinExistence type="predicted"/>
<reference evidence="1" key="1">
    <citation type="submission" date="2020-03" db="EMBL/GenBank/DDBJ databases">
        <title>The deep terrestrial virosphere.</title>
        <authorList>
            <person name="Holmfeldt K."/>
            <person name="Nilsson E."/>
            <person name="Simone D."/>
            <person name="Lopez-Fernandez M."/>
            <person name="Wu X."/>
            <person name="de Brujin I."/>
            <person name="Lundin D."/>
            <person name="Andersson A."/>
            <person name="Bertilsson S."/>
            <person name="Dopson M."/>
        </authorList>
    </citation>
    <scope>NUCLEOTIDE SEQUENCE</scope>
    <source>
        <strain evidence="1">MM171B00540</strain>
    </source>
</reference>
<organism evidence="1">
    <name type="scientific">viral metagenome</name>
    <dbReference type="NCBI Taxonomy" id="1070528"/>
    <lineage>
        <taxon>unclassified sequences</taxon>
        <taxon>metagenomes</taxon>
        <taxon>organismal metagenomes</taxon>
    </lineage>
</organism>
<sequence length="158" mass="18336">MQEIEDKIFDMIANDAVIQGYTGWAVADERVYHDWPPEDVELSAAKPAYITMRFLAPGPIVEAQHVQPVQFPDETVELNVWANSALLRSQVAERLMDIFWSRADATDKWTEIWTANFRIMKIVQEMAEDLEELHPGTNQIICWRKMMRLGLGPIYKDR</sequence>
<accession>A0A6M3MEJ7</accession>
<dbReference type="EMBL" id="MT143864">
    <property type="protein sequence ID" value="QJB03875.1"/>
    <property type="molecule type" value="Genomic_DNA"/>
</dbReference>
<dbReference type="AlphaFoldDB" id="A0A6M3MEJ7"/>
<name>A0A6M3MEJ7_9ZZZZ</name>
<protein>
    <submittedName>
        <fullName evidence="1">Uncharacterized protein</fullName>
    </submittedName>
</protein>
<evidence type="ECO:0000313" key="1">
    <source>
        <dbReference type="EMBL" id="QJB03875.1"/>
    </source>
</evidence>
<gene>
    <name evidence="1" type="ORF">MM171B00540_0014</name>
</gene>